<keyword evidence="1" id="KW-0732">Signal</keyword>
<dbReference type="EMBL" id="CANHGI010000006">
    <property type="protein sequence ID" value="CAI5456444.1"/>
    <property type="molecule type" value="Genomic_DNA"/>
</dbReference>
<proteinExistence type="predicted"/>
<sequence length="85" mass="10121">MVPQQTFVAIFVFCMMIQNVLARENMAPSSVYRSDFPQQQQQQRNPLFFVDEDPRLIRYASDIKDPIIKRFKPCYYSPIQCLIKK</sequence>
<dbReference type="Proteomes" id="UP001152747">
    <property type="component" value="Unassembled WGS sequence"/>
</dbReference>
<reference evidence="2" key="1">
    <citation type="submission" date="2022-11" db="EMBL/GenBank/DDBJ databases">
        <authorList>
            <person name="Kikuchi T."/>
        </authorList>
    </citation>
    <scope>NUCLEOTIDE SEQUENCE</scope>
    <source>
        <strain evidence="2">PS1010</strain>
    </source>
</reference>
<dbReference type="OrthoDB" id="5785159at2759"/>
<evidence type="ECO:0000256" key="1">
    <source>
        <dbReference type="SAM" id="SignalP"/>
    </source>
</evidence>
<accession>A0A9P1N9S5</accession>
<gene>
    <name evidence="2" type="ORF">CAMP_LOCUS19081</name>
</gene>
<dbReference type="AlphaFoldDB" id="A0A9P1N9S5"/>
<name>A0A9P1N9S5_9PELO</name>
<keyword evidence="3" id="KW-1185">Reference proteome</keyword>
<comment type="caution">
    <text evidence="2">The sequence shown here is derived from an EMBL/GenBank/DDBJ whole genome shotgun (WGS) entry which is preliminary data.</text>
</comment>
<protein>
    <submittedName>
        <fullName evidence="2">Uncharacterized protein</fullName>
    </submittedName>
</protein>
<feature type="chain" id="PRO_5040290438" evidence="1">
    <location>
        <begin position="23"/>
        <end position="85"/>
    </location>
</feature>
<evidence type="ECO:0000313" key="2">
    <source>
        <dbReference type="EMBL" id="CAI5456444.1"/>
    </source>
</evidence>
<feature type="signal peptide" evidence="1">
    <location>
        <begin position="1"/>
        <end position="22"/>
    </location>
</feature>
<evidence type="ECO:0000313" key="3">
    <source>
        <dbReference type="Proteomes" id="UP001152747"/>
    </source>
</evidence>
<organism evidence="2 3">
    <name type="scientific">Caenorhabditis angaria</name>
    <dbReference type="NCBI Taxonomy" id="860376"/>
    <lineage>
        <taxon>Eukaryota</taxon>
        <taxon>Metazoa</taxon>
        <taxon>Ecdysozoa</taxon>
        <taxon>Nematoda</taxon>
        <taxon>Chromadorea</taxon>
        <taxon>Rhabditida</taxon>
        <taxon>Rhabditina</taxon>
        <taxon>Rhabditomorpha</taxon>
        <taxon>Rhabditoidea</taxon>
        <taxon>Rhabditidae</taxon>
        <taxon>Peloderinae</taxon>
        <taxon>Caenorhabditis</taxon>
    </lineage>
</organism>